<dbReference type="KEGG" id="aup:AsAng_0037260"/>
<sequence length="39" mass="4417">MRLSLILSKMSQNLASLSLRVQRTIISITSFFSLKKMAC</sequence>
<dbReference type="EMBL" id="AP026867">
    <property type="protein sequence ID" value="BDS12998.1"/>
    <property type="molecule type" value="Genomic_DNA"/>
</dbReference>
<reference evidence="1" key="1">
    <citation type="submission" date="2022-09" db="EMBL/GenBank/DDBJ databases">
        <title>Aureispira anguillicida sp. nov., isolated from Leptocephalus of Japanese eel Anguilla japonica.</title>
        <authorList>
            <person name="Yuasa K."/>
            <person name="Mekata T."/>
            <person name="Ikunari K."/>
        </authorList>
    </citation>
    <scope>NUCLEOTIDE SEQUENCE</scope>
    <source>
        <strain evidence="1">EL160426</strain>
    </source>
</reference>
<accession>A0A915YH66</accession>
<proteinExistence type="predicted"/>
<name>A0A915YH66_9BACT</name>
<dbReference type="AlphaFoldDB" id="A0A915YH66"/>
<evidence type="ECO:0000313" key="1">
    <source>
        <dbReference type="EMBL" id="BDS12998.1"/>
    </source>
</evidence>
<organism evidence="1 2">
    <name type="scientific">Aureispira anguillae</name>
    <dbReference type="NCBI Taxonomy" id="2864201"/>
    <lineage>
        <taxon>Bacteria</taxon>
        <taxon>Pseudomonadati</taxon>
        <taxon>Bacteroidota</taxon>
        <taxon>Saprospiria</taxon>
        <taxon>Saprospirales</taxon>
        <taxon>Saprospiraceae</taxon>
        <taxon>Aureispira</taxon>
    </lineage>
</organism>
<dbReference type="Proteomes" id="UP001060919">
    <property type="component" value="Chromosome"/>
</dbReference>
<protein>
    <submittedName>
        <fullName evidence="1">Uncharacterized protein</fullName>
    </submittedName>
</protein>
<evidence type="ECO:0000313" key="2">
    <source>
        <dbReference type="Proteomes" id="UP001060919"/>
    </source>
</evidence>
<gene>
    <name evidence="1" type="ORF">AsAng_0037260</name>
</gene>
<keyword evidence="2" id="KW-1185">Reference proteome</keyword>